<dbReference type="Proteomes" id="UP000325598">
    <property type="component" value="Unassembled WGS sequence"/>
</dbReference>
<feature type="compositionally biased region" description="Basic and acidic residues" evidence="1">
    <location>
        <begin position="41"/>
        <end position="53"/>
    </location>
</feature>
<keyword evidence="3" id="KW-1185">Reference proteome</keyword>
<sequence length="75" mass="7733">MSHGHISNMSHNTSPEKGTWKRAPGCFRAPRTVGPARGVRAARDDTAEARRATDGSGAGGAAHAPVRVSDRGGTP</sequence>
<dbReference type="EMBL" id="BLAG01000007">
    <property type="protein sequence ID" value="GES30042.1"/>
    <property type="molecule type" value="Genomic_DNA"/>
</dbReference>
<name>A0A5J4LD18_9ACTN</name>
<organism evidence="2 3">
    <name type="scientific">Streptomyces angustmyceticus</name>
    <dbReference type="NCBI Taxonomy" id="285578"/>
    <lineage>
        <taxon>Bacteria</taxon>
        <taxon>Bacillati</taxon>
        <taxon>Actinomycetota</taxon>
        <taxon>Actinomycetes</taxon>
        <taxon>Kitasatosporales</taxon>
        <taxon>Streptomycetaceae</taxon>
        <taxon>Streptomyces</taxon>
    </lineage>
</organism>
<accession>A0A5J4LD18</accession>
<feature type="region of interest" description="Disordered" evidence="1">
    <location>
        <begin position="1"/>
        <end position="75"/>
    </location>
</feature>
<evidence type="ECO:0000313" key="3">
    <source>
        <dbReference type="Proteomes" id="UP000325598"/>
    </source>
</evidence>
<evidence type="ECO:0000313" key="2">
    <source>
        <dbReference type="EMBL" id="GES30042.1"/>
    </source>
</evidence>
<gene>
    <name evidence="2" type="ORF">San01_25290</name>
</gene>
<reference evidence="2 3" key="1">
    <citation type="submission" date="2019-10" db="EMBL/GenBank/DDBJ databases">
        <title>Whole genome shotgun sequence of Streptomyces angustmyceticus NBRC 3934.</title>
        <authorList>
            <person name="Hosoyama A."/>
            <person name="Ichikawa N."/>
            <person name="Kimura A."/>
            <person name="Kitahashi Y."/>
            <person name="Komaki H."/>
            <person name="Uohara A."/>
        </authorList>
    </citation>
    <scope>NUCLEOTIDE SEQUENCE [LARGE SCALE GENOMIC DNA]</scope>
    <source>
        <strain evidence="2 3">NBRC 3934</strain>
    </source>
</reference>
<proteinExistence type="predicted"/>
<dbReference type="AlphaFoldDB" id="A0A5J4LD18"/>
<feature type="compositionally biased region" description="Polar residues" evidence="1">
    <location>
        <begin position="1"/>
        <end position="16"/>
    </location>
</feature>
<evidence type="ECO:0000256" key="1">
    <source>
        <dbReference type="SAM" id="MobiDB-lite"/>
    </source>
</evidence>
<protein>
    <submittedName>
        <fullName evidence="2">Uncharacterized protein</fullName>
    </submittedName>
</protein>
<comment type="caution">
    <text evidence="2">The sequence shown here is derived from an EMBL/GenBank/DDBJ whole genome shotgun (WGS) entry which is preliminary data.</text>
</comment>